<gene>
    <name evidence="3" type="ORF">V1264_010215</name>
</gene>
<dbReference type="GO" id="GO:0060271">
    <property type="term" value="P:cilium assembly"/>
    <property type="evidence" value="ECO:0007669"/>
    <property type="project" value="InterPro"/>
</dbReference>
<dbReference type="GO" id="GO:1990071">
    <property type="term" value="C:TRAPPII protein complex"/>
    <property type="evidence" value="ECO:0007669"/>
    <property type="project" value="TreeGrafter"/>
</dbReference>
<evidence type="ECO:0000313" key="3">
    <source>
        <dbReference type="EMBL" id="KAK7090417.1"/>
    </source>
</evidence>
<name>A0AAN9ANZ9_9CAEN</name>
<dbReference type="InterPro" id="IPR055452">
    <property type="entry name" value="TRAPP14_C"/>
</dbReference>
<accession>A0AAN9ANZ9</accession>
<dbReference type="Pfam" id="PF23652">
    <property type="entry name" value="TRAPP14_C"/>
    <property type="match status" value="1"/>
</dbReference>
<comment type="caution">
    <text evidence="3">The sequence shown here is derived from an EMBL/GenBank/DDBJ whole genome shotgun (WGS) entry which is preliminary data.</text>
</comment>
<dbReference type="AlphaFoldDB" id="A0AAN9ANZ9"/>
<proteinExistence type="predicted"/>
<keyword evidence="4" id="KW-1185">Reference proteome</keyword>
<evidence type="ECO:0000256" key="1">
    <source>
        <dbReference type="SAM" id="MobiDB-lite"/>
    </source>
</evidence>
<reference evidence="3 4" key="1">
    <citation type="submission" date="2024-02" db="EMBL/GenBank/DDBJ databases">
        <title>Chromosome-scale genome assembly of the rough periwinkle Littorina saxatilis.</title>
        <authorList>
            <person name="De Jode A."/>
            <person name="Faria R."/>
            <person name="Formenti G."/>
            <person name="Sims Y."/>
            <person name="Smith T.P."/>
            <person name="Tracey A."/>
            <person name="Wood J.M.D."/>
            <person name="Zagrodzka Z.B."/>
            <person name="Johannesson K."/>
            <person name="Butlin R.K."/>
            <person name="Leder E.H."/>
        </authorList>
    </citation>
    <scope>NUCLEOTIDE SEQUENCE [LARGE SCALE GENOMIC DNA]</scope>
    <source>
        <strain evidence="3">Snail1</strain>
        <tissue evidence="3">Muscle</tissue>
    </source>
</reference>
<feature type="region of interest" description="Disordered" evidence="1">
    <location>
        <begin position="73"/>
        <end position="96"/>
    </location>
</feature>
<dbReference type="GO" id="GO:0043014">
    <property type="term" value="F:alpha-tubulin binding"/>
    <property type="evidence" value="ECO:0007669"/>
    <property type="project" value="InterPro"/>
</dbReference>
<dbReference type="InterPro" id="IPR031626">
    <property type="entry name" value="TRAPPC14"/>
</dbReference>
<dbReference type="EMBL" id="JBAMIC010000024">
    <property type="protein sequence ID" value="KAK7090417.1"/>
    <property type="molecule type" value="Genomic_DNA"/>
</dbReference>
<dbReference type="PANTHER" id="PTHR16096">
    <property type="entry name" value="MICROTUBULE-ASSOCIATED PROTEIN 11"/>
    <property type="match status" value="1"/>
</dbReference>
<evidence type="ECO:0000259" key="2">
    <source>
        <dbReference type="Pfam" id="PF23652"/>
    </source>
</evidence>
<organism evidence="3 4">
    <name type="scientific">Littorina saxatilis</name>
    <dbReference type="NCBI Taxonomy" id="31220"/>
    <lineage>
        <taxon>Eukaryota</taxon>
        <taxon>Metazoa</taxon>
        <taxon>Spiralia</taxon>
        <taxon>Lophotrochozoa</taxon>
        <taxon>Mollusca</taxon>
        <taxon>Gastropoda</taxon>
        <taxon>Caenogastropoda</taxon>
        <taxon>Littorinimorpha</taxon>
        <taxon>Littorinoidea</taxon>
        <taxon>Littorinidae</taxon>
        <taxon>Littorina</taxon>
    </lineage>
</organism>
<sequence length="663" mass="73230">MADIGDSEGDLADVRLLFHNYSLRHKTRNTAQVCVYVGESLRYDVVITKPKEILFKDWQRRVSQLSAHACVSPIEKGTGGEKQSSRKPQPQEKDDAVLCTEGENQSSRKPQPQEKDDAVLCTEGENQSSRKPQPQEKDDAVLCSVLTTYIDTVEKKTFAGAGSIQKEKLYFQEGSSCVIPMSTCVGNTAGQGQRAELCVTLWLSTTTQLTPSSNPKFHASDDKFHDVKFHADDAKFQDDESNMQCNTGTSSLTPTAGRKCVEHKTVTRPLRVRDPPYLKVQFVSCGQQHLLLVQVHNGTGQTVTLKNLTIVPSSSASSDPREFFSSSFGHGHRDRCGGPDSWQQVVSLALSGGSVFPVMLAGCEQLALIYRLDLSAITSPVELAFHSYLRWTHPDTNKEITTVFRLPRLRVRYPAFTVTVKCEGPVETGKTFYLTYNIANNLQDFLSVRLYWSLDSQLASLSATGSPDTDQERSKLEAVKRSIICHDPDIFIGSCPRGCSLPVSVGFQILQPGLYEFGELMKLNLRWALPDSQSTLKQDSVGTPVSTDTVSTLSADDQLLASTELWRDRSGSTCSLQTPTSTSAEERRKTFATKSYSFGDLGPTQSADSDDACRLRFKSIKRSSAVLPPRPPPPGNLGHPEKELANRNNFLKKSFKIYIPSSC</sequence>
<dbReference type="Proteomes" id="UP001374579">
    <property type="component" value="Unassembled WGS sequence"/>
</dbReference>
<protein>
    <recommendedName>
        <fullName evidence="2">TRAPP14 C-terminal domain-containing protein</fullName>
    </recommendedName>
</protein>
<evidence type="ECO:0000313" key="4">
    <source>
        <dbReference type="Proteomes" id="UP001374579"/>
    </source>
</evidence>
<feature type="domain" description="TRAPP14 C-terminal" evidence="2">
    <location>
        <begin position="417"/>
        <end position="535"/>
    </location>
</feature>
<dbReference type="PANTHER" id="PTHR16096:SF8">
    <property type="entry name" value="TRAFFICKING PROTEIN PARTICLE COMPLEX SUBUNIT 14"/>
    <property type="match status" value="1"/>
</dbReference>